<protein>
    <recommendedName>
        <fullName evidence="3">triacylglycerol lipase</fullName>
        <ecNumber evidence="3">3.1.1.3</ecNumber>
    </recommendedName>
</protein>
<evidence type="ECO:0000256" key="8">
    <source>
        <dbReference type="PIRNR" id="PIRNR029171"/>
    </source>
</evidence>
<organism evidence="10 11">
    <name type="scientific">Acaromyces ingoldii</name>
    <dbReference type="NCBI Taxonomy" id="215250"/>
    <lineage>
        <taxon>Eukaryota</taxon>
        <taxon>Fungi</taxon>
        <taxon>Dikarya</taxon>
        <taxon>Basidiomycota</taxon>
        <taxon>Ustilaginomycotina</taxon>
        <taxon>Exobasidiomycetes</taxon>
        <taxon>Exobasidiales</taxon>
        <taxon>Cryptobasidiaceae</taxon>
        <taxon>Acaromyces</taxon>
    </lineage>
</organism>
<dbReference type="EC" id="3.1.1.3" evidence="3"/>
<accession>A0A316YZB6</accession>
<dbReference type="PANTHER" id="PTHR34853">
    <property type="match status" value="1"/>
</dbReference>
<sequence>MAEVPQLIKDALEYEKTQLAFPQDDDFYRVDASHVRAAPGKLITLQRDLDTSRFSLPPGCAISRFIYQSKTMAGAPVPVSAFILWPHAPRLDDQGRCSVVAWSHGTSGLYDDAAPSRYKNLWQHYLGPFPLAMQGYVVVATDYAGLGVARTGDGKPIIHEYLSGPAQANDVVYSVLAAREAFPDQLSKKWVAAGHSQGGASAWAVAQRQAREPIDGYLGAVALSPVTLIPDQLEPIRSVIAAANSRGLQQYRPELDVFHTLLTESGRKRLATTEALRGNTAIFLSVFLEASSNVADAEAAGTGAVQGILQEDVWERYKDYYEEIANGGKPIAGPMLVLHGNKDPVLCVDATRKWVDKTMEMYKEARIEYVELDGVSHNGACTAAQWIWTDWIAQRFGGVKEASRGTRTIKPPRPVDAYQKEINWWIAEATQFYHAP</sequence>
<keyword evidence="7" id="KW-0443">Lipid metabolism</keyword>
<dbReference type="InterPro" id="IPR022742">
    <property type="entry name" value="Hydrolase_4"/>
</dbReference>
<dbReference type="PANTHER" id="PTHR34853:SF1">
    <property type="entry name" value="LIPASE 5"/>
    <property type="match status" value="1"/>
</dbReference>
<evidence type="ECO:0000313" key="11">
    <source>
        <dbReference type="Proteomes" id="UP000245768"/>
    </source>
</evidence>
<evidence type="ECO:0000256" key="6">
    <source>
        <dbReference type="ARBA" id="ARBA00022963"/>
    </source>
</evidence>
<dbReference type="GO" id="GO:0005576">
    <property type="term" value="C:extracellular region"/>
    <property type="evidence" value="ECO:0007669"/>
    <property type="project" value="UniProtKB-SubCell"/>
</dbReference>
<proteinExistence type="inferred from homology"/>
<dbReference type="InterPro" id="IPR029058">
    <property type="entry name" value="AB_hydrolase_fold"/>
</dbReference>
<dbReference type="InterPro" id="IPR005152">
    <property type="entry name" value="Lipase_secreted"/>
</dbReference>
<evidence type="ECO:0000259" key="9">
    <source>
        <dbReference type="Pfam" id="PF12146"/>
    </source>
</evidence>
<comment type="similarity">
    <text evidence="8">Belongs to the AB hydrolase superfamily. Lipase family.</text>
</comment>
<name>A0A316YZB6_9BASI</name>
<evidence type="ECO:0000256" key="5">
    <source>
        <dbReference type="ARBA" id="ARBA00022801"/>
    </source>
</evidence>
<keyword evidence="6" id="KW-0442">Lipid degradation</keyword>
<dbReference type="OrthoDB" id="3230508at2759"/>
<comment type="subcellular location">
    <subcellularLocation>
        <location evidence="2">Secreted</location>
    </subcellularLocation>
</comment>
<dbReference type="Pfam" id="PF12146">
    <property type="entry name" value="Hydrolase_4"/>
    <property type="match status" value="1"/>
</dbReference>
<evidence type="ECO:0000256" key="4">
    <source>
        <dbReference type="ARBA" id="ARBA00022525"/>
    </source>
</evidence>
<dbReference type="STRING" id="215250.A0A316YZB6"/>
<keyword evidence="5 10" id="KW-0378">Hydrolase</keyword>
<evidence type="ECO:0000256" key="1">
    <source>
        <dbReference type="ARBA" id="ARBA00001024"/>
    </source>
</evidence>
<dbReference type="AlphaFoldDB" id="A0A316YZB6"/>
<dbReference type="EMBL" id="KZ819634">
    <property type="protein sequence ID" value="PWN94114.1"/>
    <property type="molecule type" value="Genomic_DNA"/>
</dbReference>
<dbReference type="SUPFAM" id="SSF53474">
    <property type="entry name" value="alpha/beta-Hydrolases"/>
    <property type="match status" value="1"/>
</dbReference>
<dbReference type="GeneID" id="37042671"/>
<evidence type="ECO:0000256" key="2">
    <source>
        <dbReference type="ARBA" id="ARBA00004613"/>
    </source>
</evidence>
<gene>
    <name evidence="10" type="ORF">FA10DRAFT_264695</name>
</gene>
<dbReference type="PIRSF" id="PIRSF029171">
    <property type="entry name" value="Esterase_LipA"/>
    <property type="match status" value="1"/>
</dbReference>
<keyword evidence="4" id="KW-0964">Secreted</keyword>
<evidence type="ECO:0000313" key="10">
    <source>
        <dbReference type="EMBL" id="PWN94114.1"/>
    </source>
</evidence>
<comment type="catalytic activity">
    <reaction evidence="1">
        <text>a triacylglycerol + H2O = a diacylglycerol + a fatty acid + H(+)</text>
        <dbReference type="Rhea" id="RHEA:12044"/>
        <dbReference type="ChEBI" id="CHEBI:15377"/>
        <dbReference type="ChEBI" id="CHEBI:15378"/>
        <dbReference type="ChEBI" id="CHEBI:17855"/>
        <dbReference type="ChEBI" id="CHEBI:18035"/>
        <dbReference type="ChEBI" id="CHEBI:28868"/>
        <dbReference type="EC" id="3.1.1.3"/>
    </reaction>
</comment>
<evidence type="ECO:0000256" key="7">
    <source>
        <dbReference type="ARBA" id="ARBA00023098"/>
    </source>
</evidence>
<evidence type="ECO:0000256" key="3">
    <source>
        <dbReference type="ARBA" id="ARBA00013279"/>
    </source>
</evidence>
<dbReference type="Gene3D" id="3.40.50.1820">
    <property type="entry name" value="alpha/beta hydrolase"/>
    <property type="match status" value="2"/>
</dbReference>
<reference evidence="10" key="1">
    <citation type="journal article" date="2018" name="Mol. Biol. Evol.">
        <title>Broad Genomic Sampling Reveals a Smut Pathogenic Ancestry of the Fungal Clade Ustilaginomycotina.</title>
        <authorList>
            <person name="Kijpornyongpan T."/>
            <person name="Mondo S.J."/>
            <person name="Barry K."/>
            <person name="Sandor L."/>
            <person name="Lee J."/>
            <person name="Lipzen A."/>
            <person name="Pangilinan J."/>
            <person name="LaButti K."/>
            <person name="Hainaut M."/>
            <person name="Henrissat B."/>
            <person name="Grigoriev I.V."/>
            <person name="Spatafora J.W."/>
            <person name="Aime M.C."/>
        </authorList>
    </citation>
    <scope>NUCLEOTIDE SEQUENCE [LARGE SCALE GENOMIC DNA]</scope>
    <source>
        <strain evidence="10">MCA 4198</strain>
    </source>
</reference>
<dbReference type="GO" id="GO:0004806">
    <property type="term" value="F:triacylglycerol lipase activity"/>
    <property type="evidence" value="ECO:0007669"/>
    <property type="project" value="UniProtKB-UniRule"/>
</dbReference>
<dbReference type="RefSeq" id="XP_025381312.1">
    <property type="nucleotide sequence ID" value="XM_025520755.1"/>
</dbReference>
<feature type="domain" description="Serine aminopeptidase S33" evidence="9">
    <location>
        <begin position="131"/>
        <end position="360"/>
    </location>
</feature>
<keyword evidence="11" id="KW-1185">Reference proteome</keyword>
<dbReference type="Proteomes" id="UP000245768">
    <property type="component" value="Unassembled WGS sequence"/>
</dbReference>
<dbReference type="InParanoid" id="A0A316YZB6"/>
<dbReference type="GO" id="GO:0016042">
    <property type="term" value="P:lipid catabolic process"/>
    <property type="evidence" value="ECO:0007669"/>
    <property type="project" value="UniProtKB-UniRule"/>
</dbReference>